<sequence length="203" mass="22019">MTVPPSLPSWATPKTVGGPPAPDSPLDRQYGAFVGRRWPAYRRKFAPFFADARFQPTWNWAAALSVPVGALWFLYRKLYLPFVFFTMAPGFVFRMLWEGDLPMREVPNPIDPAGPPLPILTRDAALVMLGVVLSAAVLAGGTANFLLFRRASAAIRVVAPRAPDAEGALALLRRIGGTSWRAVLIGFAVLMFLQLLGGRAGAA</sequence>
<organism evidence="3 4">
    <name type="scientific">Roseisolibacter agri</name>
    <dbReference type="NCBI Taxonomy" id="2014610"/>
    <lineage>
        <taxon>Bacteria</taxon>
        <taxon>Pseudomonadati</taxon>
        <taxon>Gemmatimonadota</taxon>
        <taxon>Gemmatimonadia</taxon>
        <taxon>Gemmatimonadales</taxon>
        <taxon>Gemmatimonadaceae</taxon>
        <taxon>Roseisolibacter</taxon>
    </lineage>
</organism>
<dbReference type="Proteomes" id="UP001161325">
    <property type="component" value="Unassembled WGS sequence"/>
</dbReference>
<evidence type="ECO:0008006" key="5">
    <source>
        <dbReference type="Google" id="ProtNLM"/>
    </source>
</evidence>
<feature type="transmembrane region" description="Helical" evidence="2">
    <location>
        <begin position="57"/>
        <end position="74"/>
    </location>
</feature>
<name>A0AA37Q8M3_9BACT</name>
<evidence type="ECO:0000256" key="1">
    <source>
        <dbReference type="SAM" id="MobiDB-lite"/>
    </source>
</evidence>
<feature type="transmembrane region" description="Helical" evidence="2">
    <location>
        <begin position="124"/>
        <end position="147"/>
    </location>
</feature>
<keyword evidence="4" id="KW-1185">Reference proteome</keyword>
<feature type="transmembrane region" description="Helical" evidence="2">
    <location>
        <begin position="79"/>
        <end position="97"/>
    </location>
</feature>
<keyword evidence="2" id="KW-1133">Transmembrane helix</keyword>
<gene>
    <name evidence="3" type="ORF">rosag_08490</name>
</gene>
<dbReference type="AlphaFoldDB" id="A0AA37Q8M3"/>
<evidence type="ECO:0000313" key="3">
    <source>
        <dbReference type="EMBL" id="GLC24336.1"/>
    </source>
</evidence>
<evidence type="ECO:0000256" key="2">
    <source>
        <dbReference type="SAM" id="Phobius"/>
    </source>
</evidence>
<protein>
    <recommendedName>
        <fullName evidence="5">DUF2628 domain-containing protein</fullName>
    </recommendedName>
</protein>
<keyword evidence="2" id="KW-0812">Transmembrane</keyword>
<evidence type="ECO:0000313" key="4">
    <source>
        <dbReference type="Proteomes" id="UP001161325"/>
    </source>
</evidence>
<feature type="transmembrane region" description="Helical" evidence="2">
    <location>
        <begin position="182"/>
        <end position="202"/>
    </location>
</feature>
<keyword evidence="2" id="KW-0472">Membrane</keyword>
<proteinExistence type="predicted"/>
<feature type="region of interest" description="Disordered" evidence="1">
    <location>
        <begin position="1"/>
        <end position="24"/>
    </location>
</feature>
<reference evidence="3" key="1">
    <citation type="submission" date="2022-08" db="EMBL/GenBank/DDBJ databases">
        <title>Draft genome sequencing of Roseisolibacter agri AW1220.</title>
        <authorList>
            <person name="Tobiishi Y."/>
            <person name="Tonouchi A."/>
        </authorList>
    </citation>
    <scope>NUCLEOTIDE SEQUENCE</scope>
    <source>
        <strain evidence="3">AW1220</strain>
    </source>
</reference>
<accession>A0AA37Q8M3</accession>
<dbReference type="RefSeq" id="WP_284348787.1">
    <property type="nucleotide sequence ID" value="NZ_BRXS01000001.1"/>
</dbReference>
<comment type="caution">
    <text evidence="3">The sequence shown here is derived from an EMBL/GenBank/DDBJ whole genome shotgun (WGS) entry which is preliminary data.</text>
</comment>
<dbReference type="EMBL" id="BRXS01000001">
    <property type="protein sequence ID" value="GLC24336.1"/>
    <property type="molecule type" value="Genomic_DNA"/>
</dbReference>